<dbReference type="Gene3D" id="3.40.1350.10">
    <property type="match status" value="1"/>
</dbReference>
<evidence type="ECO:0000313" key="3">
    <source>
        <dbReference type="EMBL" id="MFC4130909.1"/>
    </source>
</evidence>
<dbReference type="PANTHER" id="PTHR34039:SF1">
    <property type="entry name" value="UPF0102 PROTEIN YRAN"/>
    <property type="match status" value="1"/>
</dbReference>
<dbReference type="Proteomes" id="UP001595816">
    <property type="component" value="Unassembled WGS sequence"/>
</dbReference>
<dbReference type="NCBIfam" id="NF009150">
    <property type="entry name" value="PRK12497.1-3"/>
    <property type="match status" value="1"/>
</dbReference>
<dbReference type="HAMAP" id="MF_00048">
    <property type="entry name" value="UPF0102"/>
    <property type="match status" value="1"/>
</dbReference>
<dbReference type="NCBIfam" id="NF009154">
    <property type="entry name" value="PRK12497.3-3"/>
    <property type="match status" value="1"/>
</dbReference>
<dbReference type="PANTHER" id="PTHR34039">
    <property type="entry name" value="UPF0102 PROTEIN YRAN"/>
    <property type="match status" value="1"/>
</dbReference>
<evidence type="ECO:0000313" key="4">
    <source>
        <dbReference type="Proteomes" id="UP001595816"/>
    </source>
</evidence>
<dbReference type="InterPro" id="IPR003509">
    <property type="entry name" value="UPF0102_YraN-like"/>
</dbReference>
<evidence type="ECO:0000256" key="1">
    <source>
        <dbReference type="ARBA" id="ARBA00006738"/>
    </source>
</evidence>
<dbReference type="NCBIfam" id="TIGR00252">
    <property type="entry name" value="YraN family protein"/>
    <property type="match status" value="1"/>
</dbReference>
<dbReference type="Pfam" id="PF02021">
    <property type="entry name" value="UPF0102"/>
    <property type="match status" value="1"/>
</dbReference>
<dbReference type="SUPFAM" id="SSF52980">
    <property type="entry name" value="Restriction endonuclease-like"/>
    <property type="match status" value="1"/>
</dbReference>
<proteinExistence type="inferred from homology"/>
<reference evidence="4" key="1">
    <citation type="journal article" date="2019" name="Int. J. Syst. Evol. Microbiol.">
        <title>The Global Catalogue of Microorganisms (GCM) 10K type strain sequencing project: providing services to taxonomists for standard genome sequencing and annotation.</title>
        <authorList>
            <consortium name="The Broad Institute Genomics Platform"/>
            <consortium name="The Broad Institute Genome Sequencing Center for Infectious Disease"/>
            <person name="Wu L."/>
            <person name="Ma J."/>
        </authorList>
    </citation>
    <scope>NUCLEOTIDE SEQUENCE [LARGE SCALE GENOMIC DNA]</scope>
    <source>
        <strain evidence="4">CGMCC 4.7289</strain>
    </source>
</reference>
<dbReference type="InterPro" id="IPR011335">
    <property type="entry name" value="Restrct_endonuc-II-like"/>
</dbReference>
<dbReference type="CDD" id="cd20736">
    <property type="entry name" value="PoNe_Nuclease"/>
    <property type="match status" value="1"/>
</dbReference>
<protein>
    <recommendedName>
        <fullName evidence="2">UPF0102 protein ACFOZ4_09880</fullName>
    </recommendedName>
</protein>
<dbReference type="InterPro" id="IPR011856">
    <property type="entry name" value="tRNA_endonuc-like_dom_sf"/>
</dbReference>
<accession>A0ABV8LJD3</accession>
<name>A0ABV8LJD3_9ACTN</name>
<evidence type="ECO:0000256" key="2">
    <source>
        <dbReference type="HAMAP-Rule" id="MF_00048"/>
    </source>
</evidence>
<gene>
    <name evidence="3" type="ORF">ACFOZ4_09880</name>
</gene>
<dbReference type="RefSeq" id="WP_253756965.1">
    <property type="nucleotide sequence ID" value="NZ_JAMZDZ010000001.1"/>
</dbReference>
<comment type="caution">
    <text evidence="3">The sequence shown here is derived from an EMBL/GenBank/DDBJ whole genome shotgun (WGS) entry which is preliminary data.</text>
</comment>
<organism evidence="3 4">
    <name type="scientific">Hamadaea flava</name>
    <dbReference type="NCBI Taxonomy" id="1742688"/>
    <lineage>
        <taxon>Bacteria</taxon>
        <taxon>Bacillati</taxon>
        <taxon>Actinomycetota</taxon>
        <taxon>Actinomycetes</taxon>
        <taxon>Micromonosporales</taxon>
        <taxon>Micromonosporaceae</taxon>
        <taxon>Hamadaea</taxon>
    </lineage>
</organism>
<comment type="similarity">
    <text evidence="1 2">Belongs to the UPF0102 family.</text>
</comment>
<keyword evidence="4" id="KW-1185">Reference proteome</keyword>
<dbReference type="EMBL" id="JBHSAY010000005">
    <property type="protein sequence ID" value="MFC4130909.1"/>
    <property type="molecule type" value="Genomic_DNA"/>
</dbReference>
<sequence length="119" mass="13325">MTRTRRAFGAWGEQVAEAYLRQLGLAVVDRNWRCPDGELDLVALDGDVIVFCEVKTRRSLLFGSGVEAVLGRKAHRVRRLAAIWLAEHDADGRELRFDVIAVRPGEGRTPRIDHVTGAF</sequence>